<dbReference type="RefSeq" id="WP_130303446.1">
    <property type="nucleotide sequence ID" value="NZ_SHKO01000001.1"/>
</dbReference>
<dbReference type="Pfam" id="PF03972">
    <property type="entry name" value="MmgE_PrpD_N"/>
    <property type="match status" value="1"/>
</dbReference>
<dbReference type="GO" id="GO:0016829">
    <property type="term" value="F:lyase activity"/>
    <property type="evidence" value="ECO:0007669"/>
    <property type="project" value="InterPro"/>
</dbReference>
<sequence>MTTISQIISNKSKAFNYDGIPQQVRERARHLILDAFGIAFASTRFDFSRHTLDGLQMLSEGTTGDVPVVGMDARLPVRDAAVMNGLLIHGLDYDDTHPSGIIHATASVITAVTALGYKQDTSGQDLLTAYVLGIEVATRLGAAAHGEFHQVGFHPTGLIGAFGCTAAAGWLLGLTEAQLTHAQGITLSFAAGSMEFLQDGAWTKRIHPGWAAQCAITAATLAKNGFVGPRETYEGRFGLFASHLGKQFQLDGLQESINTIGTVWELMNVAIKPIPACHFTHASVDAAAVLHKDLALEEIARIVAKVPAGVMKTVCEPVENKKKPANAYEAQFSIPYSVATGLRYGRFGLDALEEAAYTDATTLAIAEKVESQADPDADFPKYYSGEVIVELQDGRRLSHREHINRGADTRPITNEEIVVKFRENAATVLQADAIDQVESLIRNIEKHNAREVMNGMSKGAQK</sequence>
<gene>
    <name evidence="4" type="ORF">EV681_1036</name>
</gene>
<proteinExistence type="inferred from homology"/>
<dbReference type="InterPro" id="IPR042188">
    <property type="entry name" value="MmgE/PrpD_sf_2"/>
</dbReference>
<organism evidence="4 5">
    <name type="scientific">Advenella incenata</name>
    <dbReference type="NCBI Taxonomy" id="267800"/>
    <lineage>
        <taxon>Bacteria</taxon>
        <taxon>Pseudomonadati</taxon>
        <taxon>Pseudomonadota</taxon>
        <taxon>Betaproteobacteria</taxon>
        <taxon>Burkholderiales</taxon>
        <taxon>Alcaligenaceae</taxon>
    </lineage>
</organism>
<dbReference type="InterPro" id="IPR005656">
    <property type="entry name" value="MmgE_PrpD"/>
</dbReference>
<comment type="similarity">
    <text evidence="1">Belongs to the PrpD family.</text>
</comment>
<dbReference type="InterPro" id="IPR042183">
    <property type="entry name" value="MmgE/PrpD_sf_1"/>
</dbReference>
<evidence type="ECO:0000313" key="4">
    <source>
        <dbReference type="EMBL" id="RZT99253.1"/>
    </source>
</evidence>
<evidence type="ECO:0000313" key="5">
    <source>
        <dbReference type="Proteomes" id="UP000293398"/>
    </source>
</evidence>
<evidence type="ECO:0000259" key="2">
    <source>
        <dbReference type="Pfam" id="PF03972"/>
    </source>
</evidence>
<dbReference type="Pfam" id="PF19305">
    <property type="entry name" value="MmgE_PrpD_C"/>
    <property type="match status" value="1"/>
</dbReference>
<reference evidence="4 5" key="1">
    <citation type="submission" date="2019-02" db="EMBL/GenBank/DDBJ databases">
        <title>Genomic Encyclopedia of Type Strains, Phase IV (KMG-IV): sequencing the most valuable type-strain genomes for metagenomic binning, comparative biology and taxonomic classification.</title>
        <authorList>
            <person name="Goeker M."/>
        </authorList>
    </citation>
    <scope>NUCLEOTIDE SEQUENCE [LARGE SCALE GENOMIC DNA]</scope>
    <source>
        <strain evidence="4 5">DSM 23814</strain>
    </source>
</reference>
<feature type="domain" description="MmgE/PrpD C-terminal" evidence="3">
    <location>
        <begin position="275"/>
        <end position="440"/>
    </location>
</feature>
<dbReference type="PANTHER" id="PTHR16943:SF8">
    <property type="entry name" value="2-METHYLCITRATE DEHYDRATASE"/>
    <property type="match status" value="1"/>
</dbReference>
<accession>A0A4Q7VRV2</accession>
<dbReference type="Gene3D" id="3.30.1330.120">
    <property type="entry name" value="2-methylcitrate dehydratase PrpD"/>
    <property type="match status" value="1"/>
</dbReference>
<evidence type="ECO:0000256" key="1">
    <source>
        <dbReference type="ARBA" id="ARBA00006174"/>
    </source>
</evidence>
<dbReference type="OrthoDB" id="9797528at2"/>
<dbReference type="Gene3D" id="1.10.4100.10">
    <property type="entry name" value="2-methylcitrate dehydratase PrpD"/>
    <property type="match status" value="1"/>
</dbReference>
<name>A0A4Q7VRV2_9BURK</name>
<dbReference type="EMBL" id="SHKO01000001">
    <property type="protein sequence ID" value="RZT99253.1"/>
    <property type="molecule type" value="Genomic_DNA"/>
</dbReference>
<feature type="domain" description="MmgE/PrpD N-terminal" evidence="2">
    <location>
        <begin position="9"/>
        <end position="247"/>
    </location>
</feature>
<dbReference type="SUPFAM" id="SSF103378">
    <property type="entry name" value="2-methylcitrate dehydratase PrpD"/>
    <property type="match status" value="1"/>
</dbReference>
<dbReference type="InterPro" id="IPR045336">
    <property type="entry name" value="MmgE_PrpD_N"/>
</dbReference>
<dbReference type="Proteomes" id="UP000293398">
    <property type="component" value="Unassembled WGS sequence"/>
</dbReference>
<dbReference type="AlphaFoldDB" id="A0A4Q7VRV2"/>
<comment type="caution">
    <text evidence="4">The sequence shown here is derived from an EMBL/GenBank/DDBJ whole genome shotgun (WGS) entry which is preliminary data.</text>
</comment>
<evidence type="ECO:0000259" key="3">
    <source>
        <dbReference type="Pfam" id="PF19305"/>
    </source>
</evidence>
<dbReference type="PANTHER" id="PTHR16943">
    <property type="entry name" value="2-METHYLCITRATE DEHYDRATASE-RELATED"/>
    <property type="match status" value="1"/>
</dbReference>
<protein>
    <submittedName>
        <fullName evidence="4">2-methylcitrate dehydratase PrpD</fullName>
    </submittedName>
</protein>
<keyword evidence="5" id="KW-1185">Reference proteome</keyword>
<dbReference type="InterPro" id="IPR036148">
    <property type="entry name" value="MmgE/PrpD_sf"/>
</dbReference>
<dbReference type="InterPro" id="IPR045337">
    <property type="entry name" value="MmgE_PrpD_C"/>
</dbReference>